<dbReference type="EMBL" id="GL996503">
    <property type="protein sequence ID" value="EGW31403.1"/>
    <property type="molecule type" value="Genomic_DNA"/>
</dbReference>
<protein>
    <submittedName>
        <fullName evidence="2">Uncharacterized protein</fullName>
    </submittedName>
</protein>
<organism evidence="3">
    <name type="scientific">Spathaspora passalidarum (strain NRRL Y-27907 / 11-Y1)</name>
    <dbReference type="NCBI Taxonomy" id="619300"/>
    <lineage>
        <taxon>Eukaryota</taxon>
        <taxon>Fungi</taxon>
        <taxon>Dikarya</taxon>
        <taxon>Ascomycota</taxon>
        <taxon>Saccharomycotina</taxon>
        <taxon>Pichiomycetes</taxon>
        <taxon>Debaryomycetaceae</taxon>
        <taxon>Spathaspora</taxon>
    </lineage>
</organism>
<name>G3AQ56_SPAPN</name>
<dbReference type="GeneID" id="18875164"/>
<feature type="compositionally biased region" description="Low complexity" evidence="1">
    <location>
        <begin position="283"/>
        <end position="294"/>
    </location>
</feature>
<evidence type="ECO:0000313" key="2">
    <source>
        <dbReference type="EMBL" id="EGW31403.1"/>
    </source>
</evidence>
<keyword evidence="3" id="KW-1185">Reference proteome</keyword>
<dbReference type="InParanoid" id="G3AQ56"/>
<sequence>MGIISNLFRLLYKSKGFFLRKQFPADVQTENISNSSSTSSSSPSSSPSSSSSSTCVDSHIDIIYVTNLNPVSPKKNNSWSKVKQFPKSMFSKKDKSSNDHKASSIKPGSIMAQIRSLKSKTKFGKFKTKYHDDIDQMIKLQHENNVLRFEDESKLDTTQHAFNKLKNQYTESKEMFEKKIEQLQQSLSQCQHEVGQLREENENLSKRRETIKITRSGTISKLQKTIADLRDQLDEEKAKSEYYLNCLVEQRAQAEVDNEEINRIKKKMEETEASLKRSNARLRTSSRTISTRQN</sequence>
<dbReference type="KEGG" id="spaa:SPAPADRAFT_67470"/>
<dbReference type="Proteomes" id="UP000000709">
    <property type="component" value="Unassembled WGS sequence"/>
</dbReference>
<reference evidence="2 3" key="1">
    <citation type="journal article" date="2011" name="Proc. Natl. Acad. Sci. U.S.A.">
        <title>Comparative genomics of xylose-fermenting fungi for enhanced biofuel production.</title>
        <authorList>
            <person name="Wohlbach D.J."/>
            <person name="Kuo A."/>
            <person name="Sato T.K."/>
            <person name="Potts K.M."/>
            <person name="Salamov A.A."/>
            <person name="LaButti K.M."/>
            <person name="Sun H."/>
            <person name="Clum A."/>
            <person name="Pangilinan J.L."/>
            <person name="Lindquist E.A."/>
            <person name="Lucas S."/>
            <person name="Lapidus A."/>
            <person name="Jin M."/>
            <person name="Gunawan C."/>
            <person name="Balan V."/>
            <person name="Dale B.E."/>
            <person name="Jeffries T.W."/>
            <person name="Zinkel R."/>
            <person name="Barry K.W."/>
            <person name="Grigoriev I.V."/>
            <person name="Gasch A.P."/>
        </authorList>
    </citation>
    <scope>NUCLEOTIDE SEQUENCE [LARGE SCALE GENOMIC DNA]</scope>
    <source>
        <strain evidence="3">NRRL Y-27907 / 11-Y1</strain>
    </source>
</reference>
<gene>
    <name evidence="2" type="ORF">SPAPADRAFT_67470</name>
</gene>
<proteinExistence type="predicted"/>
<feature type="compositionally biased region" description="Low complexity" evidence="1">
    <location>
        <begin position="35"/>
        <end position="54"/>
    </location>
</feature>
<feature type="region of interest" description="Disordered" evidence="1">
    <location>
        <begin position="271"/>
        <end position="294"/>
    </location>
</feature>
<feature type="region of interest" description="Disordered" evidence="1">
    <location>
        <begin position="29"/>
        <end position="54"/>
    </location>
</feature>
<dbReference type="AlphaFoldDB" id="G3AQ56"/>
<evidence type="ECO:0000256" key="1">
    <source>
        <dbReference type="SAM" id="MobiDB-lite"/>
    </source>
</evidence>
<evidence type="ECO:0000313" key="3">
    <source>
        <dbReference type="Proteomes" id="UP000000709"/>
    </source>
</evidence>
<accession>G3AQ56</accession>
<dbReference type="HOGENOM" id="CLU_947206_0_0_1"/>
<dbReference type="RefSeq" id="XP_007376181.1">
    <property type="nucleotide sequence ID" value="XM_007376119.1"/>
</dbReference>